<dbReference type="PANTHER" id="PTHR34180:SF1">
    <property type="entry name" value="BETA-ALANYL-DOPAMINE_CARCININE HYDROLASE"/>
    <property type="match status" value="1"/>
</dbReference>
<dbReference type="MEROPS" id="C45.A01"/>
<dbReference type="RefSeq" id="WP_011809471.1">
    <property type="nucleotide sequence ID" value="NC_008786.1"/>
</dbReference>
<dbReference type="AlphaFoldDB" id="A1WIK7"/>
<proteinExistence type="predicted"/>
<dbReference type="Proteomes" id="UP000000374">
    <property type="component" value="Chromosome"/>
</dbReference>
<accession>A1WIK7</accession>
<dbReference type="HOGENOM" id="CLU_070782_0_0_4"/>
<sequence length="362" mass="39106">MKCPRLSYLEIEGAPFDAGRALGRFGAAALHEYARHSAAWASVMRYRGTLLADSMSRLVRLRFPRVWDELQGLAIGLERPFEEVFLWNCRGDLWAMAPDGDIAVNEDGCTTVQQAGTVRRITHNEDGDPAFAGHCAIAAFEVAGGAAFAAFIYPGSIAGHTFAVTDGGLAMTVNNLRCRRVRAGIPRMVLARALLDVARLDQALALIHGTERAGGFHLTLAHRDEPGLLSVEFSSEACAVVTIAGRGLHANHALHAPLRQLPQIITASSQHRQRRGQALLAEAAGKALDPLRVLADAEDAGFPILRADPLDSDAENTLATADIHVGSGHIEWQVHPHPAQPPQWHLRDGHFICKKDQGGQPV</sequence>
<evidence type="ECO:0000313" key="3">
    <source>
        <dbReference type="Proteomes" id="UP000000374"/>
    </source>
</evidence>
<feature type="domain" description="Peptidase C45 hydrolase" evidence="1">
    <location>
        <begin position="121"/>
        <end position="323"/>
    </location>
</feature>
<dbReference type="STRING" id="391735.Veis_1709"/>
<dbReference type="InterPro" id="IPR005079">
    <property type="entry name" value="Peptidase_C45_hydrolase"/>
</dbReference>
<evidence type="ECO:0000313" key="2">
    <source>
        <dbReference type="EMBL" id="ABM57464.1"/>
    </source>
</evidence>
<gene>
    <name evidence="2" type="ordered locus">Veis_1709</name>
</gene>
<keyword evidence="3" id="KW-1185">Reference proteome</keyword>
<name>A1WIK7_VEREI</name>
<dbReference type="eggNOG" id="ENOG502Z98E">
    <property type="taxonomic scope" value="Bacteria"/>
</dbReference>
<dbReference type="GeneID" id="76460314"/>
<dbReference type="Pfam" id="PF03417">
    <property type="entry name" value="AAT"/>
    <property type="match status" value="1"/>
</dbReference>
<dbReference type="InterPro" id="IPR047801">
    <property type="entry name" value="Peptidase_C45"/>
</dbReference>
<dbReference type="Gene3D" id="3.60.60.10">
    <property type="entry name" value="Penicillin V Acylase, Chain A"/>
    <property type="match status" value="1"/>
</dbReference>
<dbReference type="NCBIfam" id="NF040521">
    <property type="entry name" value="C45_proenzyme"/>
    <property type="match status" value="1"/>
</dbReference>
<dbReference type="PANTHER" id="PTHR34180">
    <property type="entry name" value="PEPTIDASE C45"/>
    <property type="match status" value="1"/>
</dbReference>
<reference evidence="3" key="1">
    <citation type="submission" date="2006-12" db="EMBL/GenBank/DDBJ databases">
        <title>Complete sequence of chromosome 1 of Verminephrobacter eiseniae EF01-2.</title>
        <authorList>
            <person name="Copeland A."/>
            <person name="Lucas S."/>
            <person name="Lapidus A."/>
            <person name="Barry K."/>
            <person name="Detter J.C."/>
            <person name="Glavina del Rio T."/>
            <person name="Dalin E."/>
            <person name="Tice H."/>
            <person name="Pitluck S."/>
            <person name="Chertkov O."/>
            <person name="Brettin T."/>
            <person name="Bruce D."/>
            <person name="Han C."/>
            <person name="Tapia R."/>
            <person name="Gilna P."/>
            <person name="Schmutz J."/>
            <person name="Larimer F."/>
            <person name="Land M."/>
            <person name="Hauser L."/>
            <person name="Kyrpides N."/>
            <person name="Kim E."/>
            <person name="Stahl D."/>
            <person name="Richardson P."/>
        </authorList>
    </citation>
    <scope>NUCLEOTIDE SEQUENCE [LARGE SCALE GENOMIC DNA]</scope>
    <source>
        <strain evidence="3">EF01-2</strain>
    </source>
</reference>
<dbReference type="InterPro" id="IPR047794">
    <property type="entry name" value="C45_proenzyme-like"/>
</dbReference>
<protein>
    <submittedName>
        <fullName evidence="2">Peptidase C45, acyl-coenzyme A</fullName>
    </submittedName>
</protein>
<evidence type="ECO:0000259" key="1">
    <source>
        <dbReference type="Pfam" id="PF03417"/>
    </source>
</evidence>
<organism evidence="2 3">
    <name type="scientific">Verminephrobacter eiseniae (strain EF01-2)</name>
    <dbReference type="NCBI Taxonomy" id="391735"/>
    <lineage>
        <taxon>Bacteria</taxon>
        <taxon>Pseudomonadati</taxon>
        <taxon>Pseudomonadota</taxon>
        <taxon>Betaproteobacteria</taxon>
        <taxon>Burkholderiales</taxon>
        <taxon>Comamonadaceae</taxon>
        <taxon>Verminephrobacter</taxon>
    </lineage>
</organism>
<dbReference type="EMBL" id="CP000542">
    <property type="protein sequence ID" value="ABM57464.1"/>
    <property type="molecule type" value="Genomic_DNA"/>
</dbReference>
<dbReference type="KEGG" id="vei:Veis_1709"/>
<dbReference type="OrthoDB" id="6793339at2"/>